<evidence type="ECO:0000313" key="4">
    <source>
        <dbReference type="Proteomes" id="UP001189624"/>
    </source>
</evidence>
<proteinExistence type="predicted"/>
<evidence type="ECO:0000256" key="1">
    <source>
        <dbReference type="SAM" id="MobiDB-lite"/>
    </source>
</evidence>
<dbReference type="AlphaFoldDB" id="A0AA86VEW6"/>
<organism evidence="3 4">
    <name type="scientific">Sphenostylis stenocarpa</name>
    <dbReference type="NCBI Taxonomy" id="92480"/>
    <lineage>
        <taxon>Eukaryota</taxon>
        <taxon>Viridiplantae</taxon>
        <taxon>Streptophyta</taxon>
        <taxon>Embryophyta</taxon>
        <taxon>Tracheophyta</taxon>
        <taxon>Spermatophyta</taxon>
        <taxon>Magnoliopsida</taxon>
        <taxon>eudicotyledons</taxon>
        <taxon>Gunneridae</taxon>
        <taxon>Pentapetalae</taxon>
        <taxon>rosids</taxon>
        <taxon>fabids</taxon>
        <taxon>Fabales</taxon>
        <taxon>Fabaceae</taxon>
        <taxon>Papilionoideae</taxon>
        <taxon>50 kb inversion clade</taxon>
        <taxon>NPAAA clade</taxon>
        <taxon>indigoferoid/millettioid clade</taxon>
        <taxon>Phaseoleae</taxon>
        <taxon>Sphenostylis</taxon>
    </lineage>
</organism>
<keyword evidence="2" id="KW-0732">Signal</keyword>
<evidence type="ECO:0000256" key="2">
    <source>
        <dbReference type="SAM" id="SignalP"/>
    </source>
</evidence>
<sequence>MSPTDIIRKLISSFSTFMTLLCSVVSSETAPPAQNGYVMIKLISGIQKLAKGRLQPLLARKVVKLVNDVHLLASNSATESTTYATNPQHNTQNPNSTTTKVGDKID</sequence>
<reference evidence="3" key="1">
    <citation type="submission" date="2023-10" db="EMBL/GenBank/DDBJ databases">
        <authorList>
            <person name="Domelevo Entfellner J.-B."/>
        </authorList>
    </citation>
    <scope>NUCLEOTIDE SEQUENCE</scope>
</reference>
<gene>
    <name evidence="3" type="ORF">AYBTSS11_LOCUS8488</name>
</gene>
<dbReference type="Gramene" id="rna-AYBTSS11_LOCUS8488">
    <property type="protein sequence ID" value="CAJ1938297.1"/>
    <property type="gene ID" value="gene-AYBTSS11_LOCUS8488"/>
</dbReference>
<accession>A0AA86VEW6</accession>
<name>A0AA86VEW6_9FABA</name>
<dbReference type="Proteomes" id="UP001189624">
    <property type="component" value="Chromosome 3"/>
</dbReference>
<feature type="signal peptide" evidence="2">
    <location>
        <begin position="1"/>
        <end position="29"/>
    </location>
</feature>
<dbReference type="EMBL" id="OY731400">
    <property type="protein sequence ID" value="CAJ1938297.1"/>
    <property type="molecule type" value="Genomic_DNA"/>
</dbReference>
<evidence type="ECO:0000313" key="3">
    <source>
        <dbReference type="EMBL" id="CAJ1938297.1"/>
    </source>
</evidence>
<feature type="chain" id="PRO_5041683208" evidence="2">
    <location>
        <begin position="30"/>
        <end position="106"/>
    </location>
</feature>
<keyword evidence="4" id="KW-1185">Reference proteome</keyword>
<feature type="compositionally biased region" description="Polar residues" evidence="1">
    <location>
        <begin position="77"/>
        <end position="100"/>
    </location>
</feature>
<protein>
    <submittedName>
        <fullName evidence="3">Uncharacterized protein</fullName>
    </submittedName>
</protein>
<feature type="region of interest" description="Disordered" evidence="1">
    <location>
        <begin position="77"/>
        <end position="106"/>
    </location>
</feature>